<evidence type="ECO:0000313" key="10">
    <source>
        <dbReference type="Proteomes" id="UP001341840"/>
    </source>
</evidence>
<feature type="domain" description="NFD4 C-terminal" evidence="8">
    <location>
        <begin position="316"/>
        <end position="446"/>
    </location>
</feature>
<keyword evidence="6" id="KW-0732">Signal</keyword>
<dbReference type="Proteomes" id="UP001341840">
    <property type="component" value="Unassembled WGS sequence"/>
</dbReference>
<feature type="chain" id="PRO_5047495715" description="Nodulin-like domain-containing protein" evidence="6">
    <location>
        <begin position="26"/>
        <end position="728"/>
    </location>
</feature>
<protein>
    <recommendedName>
        <fullName evidence="11">Nodulin-like domain-containing protein</fullName>
    </recommendedName>
</protein>
<sequence>MASSSTTFHQWLSLVGIIWLQAINGTNTNFPAYSSQLKQLLSISQLQLNNLAFASDAGKLFGFFSGMAAIYLPLWLVLMIGTTLGLVGYGVQYLFTTNQISSLSYWHVFLLTVIAGNSICWINTVCYVVTIRNFSSDQQVAVGITTSYQGLSAKIYNTIVGAVSMQNKRASTFLLLNSAIPLIVGLIASPMLREIDDDAATTTRSKKMGVGFVVMFGITIATGVYSVITSLEFVDSKISQKGNLFGIVVTLLVPLLVPFSMKIYELVGSWQTNRENSLRVCVEESNNNNNNSDEVKESEEEDVDNNEKVVISRSREEIGVKMMIRRVDFWLYFFVYLFGATLGLVFLNNLGQIAESRGCSGTSSLVSLSSSFGFFGRLMPSLMDYFYRGKYVISRPASMVAMMAPTAGAFFLLLNKTHLALYTSTAIIGVCTGAITSISVSTTKERSSNDFEDHTHHSRKVRLQPSKPEAESFSLLYHFRGKPLKVTPAIMVKGNGKPSKKGKVVDHSPAKNSNPTKDLFKRFNIIDNTIHAVAGEVQITTEKIGEAFGLKYTGTTYPEKVNTKELSAEDEQIFMFFQGKSQVALKELVFKTPVDTEANRGKFNRAFLLYIQKCFFLPTSAPNVTPRALPTIFDLQNTRKKIWALHIHNFLLEEIEKAKENNASFVSGCCFALMVIYLHKTHFGKNSQDAEAQPPWIQYWTGKSLWNRMKQEKTMKVVSTKSASSFHM</sequence>
<dbReference type="PANTHER" id="PTHR21576:SF11">
    <property type="entry name" value="MAJOR FACILITATOR SUPERFAMILY PROTEIN"/>
    <property type="match status" value="1"/>
</dbReference>
<keyword evidence="4 5" id="KW-0472">Membrane</keyword>
<dbReference type="InterPro" id="IPR056555">
    <property type="entry name" value="NFD4_C"/>
</dbReference>
<dbReference type="Pfam" id="PF23262">
    <property type="entry name" value="NFD4_C"/>
    <property type="match status" value="1"/>
</dbReference>
<dbReference type="Pfam" id="PF06813">
    <property type="entry name" value="Nodulin-like"/>
    <property type="match status" value="1"/>
</dbReference>
<keyword evidence="3 5" id="KW-1133">Transmembrane helix</keyword>
<gene>
    <name evidence="9" type="ORF">PIB30_012898</name>
</gene>
<evidence type="ECO:0000256" key="3">
    <source>
        <dbReference type="ARBA" id="ARBA00022989"/>
    </source>
</evidence>
<evidence type="ECO:0000256" key="2">
    <source>
        <dbReference type="ARBA" id="ARBA00022692"/>
    </source>
</evidence>
<evidence type="ECO:0000256" key="6">
    <source>
        <dbReference type="SAM" id="SignalP"/>
    </source>
</evidence>
<dbReference type="EMBL" id="JASCZI010211481">
    <property type="protein sequence ID" value="MED6192728.1"/>
    <property type="molecule type" value="Genomic_DNA"/>
</dbReference>
<dbReference type="SUPFAM" id="SSF103473">
    <property type="entry name" value="MFS general substrate transporter"/>
    <property type="match status" value="1"/>
</dbReference>
<feature type="transmembrane region" description="Helical" evidence="5">
    <location>
        <begin position="103"/>
        <end position="129"/>
    </location>
</feature>
<dbReference type="InterPro" id="IPR036259">
    <property type="entry name" value="MFS_trans_sf"/>
</dbReference>
<name>A0ABU6X818_9FABA</name>
<dbReference type="PANTHER" id="PTHR21576">
    <property type="entry name" value="UNCHARACTERIZED NODULIN-LIKE PROTEIN"/>
    <property type="match status" value="1"/>
</dbReference>
<feature type="transmembrane region" description="Helical" evidence="5">
    <location>
        <begin position="243"/>
        <end position="261"/>
    </location>
</feature>
<evidence type="ECO:0000256" key="4">
    <source>
        <dbReference type="ARBA" id="ARBA00023136"/>
    </source>
</evidence>
<evidence type="ECO:0000256" key="5">
    <source>
        <dbReference type="SAM" id="Phobius"/>
    </source>
</evidence>
<proteinExistence type="predicted"/>
<feature type="transmembrane region" description="Helical" evidence="5">
    <location>
        <begin position="396"/>
        <end position="414"/>
    </location>
</feature>
<evidence type="ECO:0000259" key="7">
    <source>
        <dbReference type="Pfam" id="PF06813"/>
    </source>
</evidence>
<keyword evidence="10" id="KW-1185">Reference proteome</keyword>
<organism evidence="9 10">
    <name type="scientific">Stylosanthes scabra</name>
    <dbReference type="NCBI Taxonomy" id="79078"/>
    <lineage>
        <taxon>Eukaryota</taxon>
        <taxon>Viridiplantae</taxon>
        <taxon>Streptophyta</taxon>
        <taxon>Embryophyta</taxon>
        <taxon>Tracheophyta</taxon>
        <taxon>Spermatophyta</taxon>
        <taxon>Magnoliopsida</taxon>
        <taxon>eudicotyledons</taxon>
        <taxon>Gunneridae</taxon>
        <taxon>Pentapetalae</taxon>
        <taxon>rosids</taxon>
        <taxon>fabids</taxon>
        <taxon>Fabales</taxon>
        <taxon>Fabaceae</taxon>
        <taxon>Papilionoideae</taxon>
        <taxon>50 kb inversion clade</taxon>
        <taxon>dalbergioids sensu lato</taxon>
        <taxon>Dalbergieae</taxon>
        <taxon>Pterocarpus clade</taxon>
        <taxon>Stylosanthes</taxon>
    </lineage>
</organism>
<reference evidence="9 10" key="1">
    <citation type="journal article" date="2023" name="Plants (Basel)">
        <title>Bridging the Gap: Combining Genomics and Transcriptomics Approaches to Understand Stylosanthes scabra, an Orphan Legume from the Brazilian Caatinga.</title>
        <authorList>
            <person name="Ferreira-Neto J.R.C."/>
            <person name="da Silva M.D."/>
            <person name="Binneck E."/>
            <person name="de Melo N.F."/>
            <person name="da Silva R.H."/>
            <person name="de Melo A.L.T.M."/>
            <person name="Pandolfi V."/>
            <person name="Bustamante F.O."/>
            <person name="Brasileiro-Vidal A.C."/>
            <person name="Benko-Iseppon A.M."/>
        </authorList>
    </citation>
    <scope>NUCLEOTIDE SEQUENCE [LARGE SCALE GENOMIC DNA]</scope>
    <source>
        <tissue evidence="9">Leaves</tissue>
    </source>
</reference>
<keyword evidence="2 5" id="KW-0812">Transmembrane</keyword>
<evidence type="ECO:0000256" key="1">
    <source>
        <dbReference type="ARBA" id="ARBA00004141"/>
    </source>
</evidence>
<comment type="subcellular location">
    <subcellularLocation>
        <location evidence="1">Membrane</location>
        <topology evidence="1">Multi-pass membrane protein</topology>
    </subcellularLocation>
</comment>
<dbReference type="InterPro" id="IPR010658">
    <property type="entry name" value="Nodulin-like"/>
</dbReference>
<feature type="domain" description="Nodulin-like" evidence="7">
    <location>
        <begin position="10"/>
        <end position="259"/>
    </location>
</feature>
<feature type="signal peptide" evidence="6">
    <location>
        <begin position="1"/>
        <end position="25"/>
    </location>
</feature>
<feature type="transmembrane region" description="Helical" evidence="5">
    <location>
        <begin position="173"/>
        <end position="192"/>
    </location>
</feature>
<feature type="transmembrane region" description="Helical" evidence="5">
    <location>
        <begin position="212"/>
        <end position="231"/>
    </location>
</feature>
<feature type="transmembrane region" description="Helical" evidence="5">
    <location>
        <begin position="419"/>
        <end position="440"/>
    </location>
</feature>
<accession>A0ABU6X818</accession>
<feature type="transmembrane region" description="Helical" evidence="5">
    <location>
        <begin position="69"/>
        <end position="91"/>
    </location>
</feature>
<evidence type="ECO:0000259" key="8">
    <source>
        <dbReference type="Pfam" id="PF23262"/>
    </source>
</evidence>
<evidence type="ECO:0008006" key="11">
    <source>
        <dbReference type="Google" id="ProtNLM"/>
    </source>
</evidence>
<comment type="caution">
    <text evidence="9">The sequence shown here is derived from an EMBL/GenBank/DDBJ whole genome shotgun (WGS) entry which is preliminary data.</text>
</comment>
<evidence type="ECO:0000313" key="9">
    <source>
        <dbReference type="EMBL" id="MED6192728.1"/>
    </source>
</evidence>
<feature type="transmembrane region" description="Helical" evidence="5">
    <location>
        <begin position="329"/>
        <end position="347"/>
    </location>
</feature>